<dbReference type="AlphaFoldDB" id="A0A9P8IVR6"/>
<organism evidence="1 2">
    <name type="scientific">Fusarium musae</name>
    <dbReference type="NCBI Taxonomy" id="1042133"/>
    <lineage>
        <taxon>Eukaryota</taxon>
        <taxon>Fungi</taxon>
        <taxon>Dikarya</taxon>
        <taxon>Ascomycota</taxon>
        <taxon>Pezizomycotina</taxon>
        <taxon>Sordariomycetes</taxon>
        <taxon>Hypocreomycetidae</taxon>
        <taxon>Hypocreales</taxon>
        <taxon>Nectriaceae</taxon>
        <taxon>Fusarium</taxon>
    </lineage>
</organism>
<comment type="caution">
    <text evidence="1">The sequence shown here is derived from an EMBL/GenBank/DDBJ whole genome shotgun (WGS) entry which is preliminary data.</text>
</comment>
<gene>
    <name evidence="1" type="ORF">J7337_000749</name>
</gene>
<evidence type="ECO:0000313" key="1">
    <source>
        <dbReference type="EMBL" id="KAG9507200.1"/>
    </source>
</evidence>
<protein>
    <submittedName>
        <fullName evidence="1">Uncharacterized protein</fullName>
    </submittedName>
</protein>
<dbReference type="EMBL" id="JAHBCI010000001">
    <property type="protein sequence ID" value="KAG9507200.1"/>
    <property type="molecule type" value="Genomic_DNA"/>
</dbReference>
<reference evidence="1" key="1">
    <citation type="journal article" date="2021" name="Mol. Plant Microbe Interact.">
        <title>Telomere to telomere genome assembly of Fusarium musae F31, causal agent of crown rot disease of banana.</title>
        <authorList>
            <person name="Degradi L."/>
            <person name="Tava V."/>
            <person name="Kunova A."/>
            <person name="Cortesi P."/>
            <person name="Saracchi M."/>
            <person name="Pasquali M."/>
        </authorList>
    </citation>
    <scope>NUCLEOTIDE SEQUENCE</scope>
    <source>
        <strain evidence="1">F31</strain>
    </source>
</reference>
<dbReference type="GeneID" id="68308606"/>
<dbReference type="RefSeq" id="XP_044686199.1">
    <property type="nucleotide sequence ID" value="XM_044818497.1"/>
</dbReference>
<keyword evidence="2" id="KW-1185">Reference proteome</keyword>
<dbReference type="KEGG" id="fmu:J7337_000749"/>
<dbReference type="Proteomes" id="UP000827133">
    <property type="component" value="Unassembled WGS sequence"/>
</dbReference>
<name>A0A9P8IVR6_9HYPO</name>
<proteinExistence type="predicted"/>
<sequence>MTKTLRPMATAWYQRLKIMCQRSKKMQAYSKNLFVAWELGCQGAVEEMLQDITEIYPVAQPRVKMLQVFNAEGKEITIKILAKHPLCWHTGPCSAVNLADDIPEKFIQATQDLGIDSFIPSLNSDQIGYRGSVSRLNRLFKEVEKLAFGEHHPHYWCAHFQRSPFPSILSARYQQLGLILSRRHMEVLVDQTCKIEMTVFIGSDGKAILEDEDSEDDESSGFRSLLVDARY</sequence>
<evidence type="ECO:0000313" key="2">
    <source>
        <dbReference type="Proteomes" id="UP000827133"/>
    </source>
</evidence>
<accession>A0A9P8IVR6</accession>